<evidence type="ECO:0000256" key="2">
    <source>
        <dbReference type="ARBA" id="ARBA00022692"/>
    </source>
</evidence>
<keyword evidence="3 6" id="KW-1133">Transmembrane helix</keyword>
<dbReference type="GeneID" id="98178850"/>
<dbReference type="PANTHER" id="PTHR46494">
    <property type="entry name" value="CORA FAMILY METAL ION TRANSPORTER (EUROFUNG)"/>
    <property type="match status" value="1"/>
</dbReference>
<feature type="compositionally biased region" description="Basic and acidic residues" evidence="5">
    <location>
        <begin position="506"/>
        <end position="524"/>
    </location>
</feature>
<reference evidence="7 8" key="1">
    <citation type="submission" date="2024-09" db="EMBL/GenBank/DDBJ databases">
        <title>Itraconazole resistance in Madurella fahalii resulting from another homologue of gene encoding cytochrome P450 14-alpha sterol demethylase (CYP51).</title>
        <authorList>
            <person name="Yoshioka I."/>
            <person name="Fahal A.H."/>
            <person name="Kaneko S."/>
            <person name="Yaguchi T."/>
        </authorList>
    </citation>
    <scope>NUCLEOTIDE SEQUENCE [LARGE SCALE GENOMIC DNA]</scope>
    <source>
        <strain evidence="7 8">IFM 68171</strain>
    </source>
</reference>
<feature type="compositionally biased region" description="Basic and acidic residues" evidence="5">
    <location>
        <begin position="125"/>
        <end position="141"/>
    </location>
</feature>
<evidence type="ECO:0000313" key="8">
    <source>
        <dbReference type="Proteomes" id="UP001628179"/>
    </source>
</evidence>
<feature type="compositionally biased region" description="Basic residues" evidence="5">
    <location>
        <begin position="45"/>
        <end position="55"/>
    </location>
</feature>
<feature type="transmembrane region" description="Helical" evidence="6">
    <location>
        <begin position="995"/>
        <end position="1018"/>
    </location>
</feature>
<comment type="caution">
    <text evidence="7">The sequence shown here is derived from an EMBL/GenBank/DDBJ whole genome shotgun (WGS) entry which is preliminary data.</text>
</comment>
<keyword evidence="4 6" id="KW-0472">Membrane</keyword>
<evidence type="ECO:0000256" key="3">
    <source>
        <dbReference type="ARBA" id="ARBA00022989"/>
    </source>
</evidence>
<dbReference type="InterPro" id="IPR002523">
    <property type="entry name" value="MgTranspt_CorA/ZnTranspt_ZntB"/>
</dbReference>
<feature type="compositionally biased region" description="Basic and acidic residues" evidence="5">
    <location>
        <begin position="483"/>
        <end position="498"/>
    </location>
</feature>
<keyword evidence="2 6" id="KW-0812">Transmembrane</keyword>
<evidence type="ECO:0000256" key="6">
    <source>
        <dbReference type="SAM" id="Phobius"/>
    </source>
</evidence>
<feature type="region of interest" description="Disordered" evidence="5">
    <location>
        <begin position="457"/>
        <end position="537"/>
    </location>
</feature>
<evidence type="ECO:0000256" key="1">
    <source>
        <dbReference type="ARBA" id="ARBA00004651"/>
    </source>
</evidence>
<dbReference type="RefSeq" id="XP_070919628.1">
    <property type="nucleotide sequence ID" value="XM_071063527.1"/>
</dbReference>
<feature type="compositionally biased region" description="Basic and acidic residues" evidence="5">
    <location>
        <begin position="904"/>
        <end position="916"/>
    </location>
</feature>
<comment type="subcellular location">
    <subcellularLocation>
        <location evidence="1">Cell membrane</location>
        <topology evidence="1">Multi-pass membrane protein</topology>
    </subcellularLocation>
</comment>
<protein>
    <submittedName>
        <fullName evidence="7">Mg2+ transporter</fullName>
    </submittedName>
</protein>
<evidence type="ECO:0000256" key="4">
    <source>
        <dbReference type="ARBA" id="ARBA00023136"/>
    </source>
</evidence>
<dbReference type="Proteomes" id="UP001628179">
    <property type="component" value="Unassembled WGS sequence"/>
</dbReference>
<proteinExistence type="predicted"/>
<feature type="region of interest" description="Disordered" evidence="5">
    <location>
        <begin position="13"/>
        <end position="57"/>
    </location>
</feature>
<dbReference type="EMBL" id="BAAFSV010000004">
    <property type="protein sequence ID" value="GAB1317897.1"/>
    <property type="molecule type" value="Genomic_DNA"/>
</dbReference>
<feature type="region of interest" description="Disordered" evidence="5">
    <location>
        <begin position="118"/>
        <end position="141"/>
    </location>
</feature>
<keyword evidence="8" id="KW-1185">Reference proteome</keyword>
<feature type="region of interest" description="Disordered" evidence="5">
    <location>
        <begin position="890"/>
        <end position="920"/>
    </location>
</feature>
<name>A0ABQ0GJF0_9PEZI</name>
<organism evidence="7 8">
    <name type="scientific">Madurella fahalii</name>
    <dbReference type="NCBI Taxonomy" id="1157608"/>
    <lineage>
        <taxon>Eukaryota</taxon>
        <taxon>Fungi</taxon>
        <taxon>Dikarya</taxon>
        <taxon>Ascomycota</taxon>
        <taxon>Pezizomycotina</taxon>
        <taxon>Sordariomycetes</taxon>
        <taxon>Sordariomycetidae</taxon>
        <taxon>Sordariales</taxon>
        <taxon>Sordariales incertae sedis</taxon>
        <taxon>Madurella</taxon>
    </lineage>
</organism>
<evidence type="ECO:0000256" key="5">
    <source>
        <dbReference type="SAM" id="MobiDB-lite"/>
    </source>
</evidence>
<dbReference type="InterPro" id="IPR045863">
    <property type="entry name" value="CorA_TM1_TM2"/>
</dbReference>
<gene>
    <name evidence="7" type="ORF">MFIFM68171_08107</name>
</gene>
<accession>A0ABQ0GJF0</accession>
<sequence length="1119" mass="127113">MGMSNVSVAPTHINNSFYDAPPPHRTVIPEFPSPGRNRVPFSSRSRSRSRSRFRSRTPPAVIIENRVSEFSSDDDVESAARYRRRNRVLRVDAVAGDVDETTSSTVYSFTPSRTSRAVSSYGSRAAEDELSGKEEDKTALPRDGHRLPRLWHIFESQYYGDYMQDGSHGAKLTAVLSAETKYQPLFRWLHCTRQFMDFDDFSNEATRLPNLSLAEQKGIRDLLAGVKQKFVKAVPTSTGQNVRHMEPACIQRVLPFDGTLKNQSFTRRTVTWICLPYFTLEKYSGLLGAGGNTSAFPVETLLQAKFSRATRERDMQQVVCQNKNTPPGLCFHVAQIWCLVVDNALLFTYCQMAEDVLRGESIRMSVKSPQELSNFGSKALITVSFKNSVMWSLPVDECQTWLGFLSHFRDFWPRRLLFFRRKRAVTAEDWPRIWNTAKHVSAKIMLEMRFGLEPPASWMKSNTNGQASHAPELPPTGLLITTDKGKGASEDAASKSDHVSQPQPESTKRATAETSGRLRPDRNGKTAPVKPKSTTQSAGGMSIFSWLVGVTRPDSDEIDLDALEDHLQEVEDFLLYETSFRDRRAYRDCPDGTREDLVSLLEQKGADLSESTEAQHRRQKDFEMQLDLFNAADLVFKFFFPANVVVPTVHKFWGALKVIIIDGDLDAEYGEMSLGGLARPRIQKSAMRHLRSELQRLCVRMQTFSEIFSRLQRQDRVKLAVPKELVQGWIHLLMSVIYLPRDRDKTEQLIDDGKTLIKNGMSAVVQSLSEQPLLDHSVVMPLELVSMISLRLLQDITLGMPDMYDCYSSHLDALESEVYTKPPDRSRENRINLVLEEVAAALRIIGDQVEIFNSLMFLAQTDQRAGPDTPRFTEYVDGGVLRRRSPRDFSSYSYSRTRHSNPRHRNDTRSYSREDPYNDYDDEEEADYVAAESTSDLKLEPTDTDGYRILLLSECARFLSGRRNGFTELHGWATTLARANRDRVDTTKDRQDRAIYAFTIVTVVFLPISAVASIFGMNTSDIRDMELGQWAYWAAAVPVTTIVVFLGLLWTGELGSIVQWIQSFGVHRQGYRSIPDDGYYVTHAGRSPWEAARVPLPHFLREENRRPEPGRLVITQREV</sequence>
<dbReference type="SUPFAM" id="SSF144083">
    <property type="entry name" value="Magnesium transport protein CorA, transmembrane region"/>
    <property type="match status" value="1"/>
</dbReference>
<dbReference type="Gene3D" id="1.20.58.340">
    <property type="entry name" value="Magnesium transport protein CorA, transmembrane region"/>
    <property type="match status" value="1"/>
</dbReference>
<dbReference type="PANTHER" id="PTHR46494:SF1">
    <property type="entry name" value="CORA FAMILY METAL ION TRANSPORTER (EUROFUNG)"/>
    <property type="match status" value="1"/>
</dbReference>
<evidence type="ECO:0000313" key="7">
    <source>
        <dbReference type="EMBL" id="GAB1317897.1"/>
    </source>
</evidence>
<dbReference type="Pfam" id="PF01544">
    <property type="entry name" value="CorA"/>
    <property type="match status" value="1"/>
</dbReference>
<feature type="transmembrane region" description="Helical" evidence="6">
    <location>
        <begin position="1030"/>
        <end position="1050"/>
    </location>
</feature>